<organism evidence="3 4">
    <name type="scientific">Serratia fonticola</name>
    <dbReference type="NCBI Taxonomy" id="47917"/>
    <lineage>
        <taxon>Bacteria</taxon>
        <taxon>Pseudomonadati</taxon>
        <taxon>Pseudomonadota</taxon>
        <taxon>Gammaproteobacteria</taxon>
        <taxon>Enterobacterales</taxon>
        <taxon>Yersiniaceae</taxon>
        <taxon>Serratia</taxon>
    </lineage>
</organism>
<evidence type="ECO:0000256" key="2">
    <source>
        <dbReference type="SAM" id="Phobius"/>
    </source>
</evidence>
<sequence>MNLLEAFYYTFAADASALDRGLSDSEREANKLKDTVSATDAAAEKLGTSFVSLAKSAVGLLGVGLTLGGLKALALTTAENTSELGKQARQMNVNVSTLDAWRKAVEESGGDANAFTNTLGNMAQRFRDPEAALLRYSKALGGMSSFRAQRLGKMIGLDEGTIELLRKGKVSVEELVKKQKEQGVITKQQVEMTDKFNKDLRVLSMSFNNIKTEIGMMLIPVMQYLLDKWNGLSKWASENKGPLGDVFMVVAGIVTAYYLPAMISAAIATLAATWPIILIGAAIAALALVVADVIGYFRGWDSVTGDLVKKFPWLADVLEGLKTVVMDVWNWLSYLFTDPLGAIEQLAESIIKFPLAAIKDLLDLLFGEGAGQTVFETVAKVASVIWQSLKTLISEVVGLAIAGFKSIENAWKTVKGWFGAGEDEVKAAKAEEEASKASKEQPQRPHPEAWTPYGVPPPTYGAGAYMGGLSSSPITTMNSNSIANSKTNTVSKKTDIKIDNITVETQATDAQGIAQEITGQISSVYHHNNDGMDA</sequence>
<name>A0AAW3WLC2_SERFO</name>
<feature type="transmembrane region" description="Helical" evidence="2">
    <location>
        <begin position="246"/>
        <end position="268"/>
    </location>
</feature>
<evidence type="ECO:0000256" key="1">
    <source>
        <dbReference type="SAM" id="MobiDB-lite"/>
    </source>
</evidence>
<reference evidence="3" key="1">
    <citation type="submission" date="2020-08" db="EMBL/GenBank/DDBJ databases">
        <title>Food and environmental bacterial isolates.</title>
        <authorList>
            <person name="Richter L."/>
            <person name="Du Plessis E.M."/>
            <person name="Duvenage S."/>
            <person name="Allam M."/>
            <person name="Korsten L."/>
        </authorList>
    </citation>
    <scope>NUCLEOTIDE SEQUENCE</scope>
    <source>
        <strain evidence="3">UPMP2127</strain>
    </source>
</reference>
<dbReference type="EMBL" id="JACNYO010000003">
    <property type="protein sequence ID" value="MBC3211372.1"/>
    <property type="molecule type" value="Genomic_DNA"/>
</dbReference>
<evidence type="ECO:0000313" key="3">
    <source>
        <dbReference type="EMBL" id="MBC3211372.1"/>
    </source>
</evidence>
<keyword evidence="2" id="KW-0472">Membrane</keyword>
<comment type="caution">
    <text evidence="3">The sequence shown here is derived from an EMBL/GenBank/DDBJ whole genome shotgun (WGS) entry which is preliminary data.</text>
</comment>
<dbReference type="AlphaFoldDB" id="A0AAW3WLC2"/>
<feature type="transmembrane region" description="Helical" evidence="2">
    <location>
        <begin position="274"/>
        <end position="297"/>
    </location>
</feature>
<keyword evidence="2" id="KW-0812">Transmembrane</keyword>
<dbReference type="RefSeq" id="WP_179252066.1">
    <property type="nucleotide sequence ID" value="NZ_JACBIV010000004.1"/>
</dbReference>
<feature type="region of interest" description="Disordered" evidence="1">
    <location>
        <begin position="430"/>
        <end position="455"/>
    </location>
</feature>
<gene>
    <name evidence="3" type="ORF">H8J20_04395</name>
</gene>
<proteinExistence type="predicted"/>
<keyword evidence="2" id="KW-1133">Transmembrane helix</keyword>
<feature type="compositionally biased region" description="Basic and acidic residues" evidence="1">
    <location>
        <begin position="430"/>
        <end position="447"/>
    </location>
</feature>
<evidence type="ECO:0000313" key="4">
    <source>
        <dbReference type="Proteomes" id="UP000659084"/>
    </source>
</evidence>
<accession>A0AAW3WLC2</accession>
<protein>
    <submittedName>
        <fullName evidence="3">Uncharacterized protein</fullName>
    </submittedName>
</protein>
<dbReference type="Proteomes" id="UP000659084">
    <property type="component" value="Unassembled WGS sequence"/>
</dbReference>